<feature type="region of interest" description="Disordered" evidence="1">
    <location>
        <begin position="22"/>
        <end position="44"/>
    </location>
</feature>
<name>A0A834UF23_VESPE</name>
<gene>
    <name evidence="2" type="ORF">H0235_003242</name>
</gene>
<evidence type="ECO:0000313" key="3">
    <source>
        <dbReference type="Proteomes" id="UP000600918"/>
    </source>
</evidence>
<keyword evidence="3" id="KW-1185">Reference proteome</keyword>
<dbReference type="Proteomes" id="UP000600918">
    <property type="component" value="Unassembled WGS sequence"/>
</dbReference>
<comment type="caution">
    <text evidence="2">The sequence shown here is derived from an EMBL/GenBank/DDBJ whole genome shotgun (WGS) entry which is preliminary data.</text>
</comment>
<accession>A0A834UF23</accession>
<protein>
    <submittedName>
        <fullName evidence="2">Uncharacterized protein</fullName>
    </submittedName>
</protein>
<sequence length="100" mass="10704">MDGGGNDKLPVVADRVVEASNGRRMYGPNVATPHGNHSLSGEPPALSRPEFLVSHSKLSSSYMYSVQGITFLNKYEEISTCVISNGSSDGKRKNALSSVF</sequence>
<dbReference type="EMBL" id="JACSDY010000002">
    <property type="protein sequence ID" value="KAF7435051.1"/>
    <property type="molecule type" value="Genomic_DNA"/>
</dbReference>
<organism evidence="2 3">
    <name type="scientific">Vespula pensylvanica</name>
    <name type="common">Western yellow jacket</name>
    <name type="synonym">Wasp</name>
    <dbReference type="NCBI Taxonomy" id="30213"/>
    <lineage>
        <taxon>Eukaryota</taxon>
        <taxon>Metazoa</taxon>
        <taxon>Ecdysozoa</taxon>
        <taxon>Arthropoda</taxon>
        <taxon>Hexapoda</taxon>
        <taxon>Insecta</taxon>
        <taxon>Pterygota</taxon>
        <taxon>Neoptera</taxon>
        <taxon>Endopterygota</taxon>
        <taxon>Hymenoptera</taxon>
        <taxon>Apocrita</taxon>
        <taxon>Aculeata</taxon>
        <taxon>Vespoidea</taxon>
        <taxon>Vespidae</taxon>
        <taxon>Vespinae</taxon>
        <taxon>Vespula</taxon>
    </lineage>
</organism>
<dbReference type="AlphaFoldDB" id="A0A834UF23"/>
<evidence type="ECO:0000256" key="1">
    <source>
        <dbReference type="SAM" id="MobiDB-lite"/>
    </source>
</evidence>
<evidence type="ECO:0000313" key="2">
    <source>
        <dbReference type="EMBL" id="KAF7435051.1"/>
    </source>
</evidence>
<proteinExistence type="predicted"/>
<reference evidence="2" key="1">
    <citation type="journal article" date="2020" name="G3 (Bethesda)">
        <title>High-Quality Assemblies for Three Invasive Social Wasps from the &lt;i&gt;Vespula&lt;/i&gt; Genus.</title>
        <authorList>
            <person name="Harrop T.W.R."/>
            <person name="Guhlin J."/>
            <person name="McLaughlin G.M."/>
            <person name="Permina E."/>
            <person name="Stockwell P."/>
            <person name="Gilligan J."/>
            <person name="Le Lec M.F."/>
            <person name="Gruber M.A.M."/>
            <person name="Quinn O."/>
            <person name="Lovegrove M."/>
            <person name="Duncan E.J."/>
            <person name="Remnant E.J."/>
            <person name="Van Eeckhoven J."/>
            <person name="Graham B."/>
            <person name="Knapp R.A."/>
            <person name="Langford K.W."/>
            <person name="Kronenberg Z."/>
            <person name="Press M.O."/>
            <person name="Eacker S.M."/>
            <person name="Wilson-Rankin E.E."/>
            <person name="Purcell J."/>
            <person name="Lester P.J."/>
            <person name="Dearden P.K."/>
        </authorList>
    </citation>
    <scope>NUCLEOTIDE SEQUENCE</scope>
    <source>
        <strain evidence="2">Volc-1</strain>
    </source>
</reference>